<reference evidence="6 7" key="1">
    <citation type="journal article" date="2016" name="Sci. Rep.">
        <title>Draft genome sequencing and secretome analysis of fungal phytopathogen Ascochyta rabiei provides insight into the necrotrophic effector repertoire.</title>
        <authorList>
            <person name="Verma S."/>
            <person name="Gazara R.K."/>
            <person name="Nizam S."/>
            <person name="Parween S."/>
            <person name="Chattopadhyay D."/>
            <person name="Verma P.K."/>
        </authorList>
    </citation>
    <scope>NUCLEOTIDE SEQUENCE [LARGE SCALE GENOMIC DNA]</scope>
    <source>
        <strain evidence="6 7">ArDII</strain>
    </source>
</reference>
<dbReference type="FunFam" id="3.30.1330.120:FF:000001">
    <property type="entry name" value="2-methylcitrate dehydratase"/>
    <property type="match status" value="1"/>
</dbReference>
<dbReference type="SUPFAM" id="SSF51735">
    <property type="entry name" value="NAD(P)-binding Rossmann-fold domains"/>
    <property type="match status" value="1"/>
</dbReference>
<proteinExistence type="inferred from homology"/>
<dbReference type="Pfam" id="PF03972">
    <property type="entry name" value="MmgE_PrpD_N"/>
    <property type="match status" value="1"/>
</dbReference>
<dbReference type="InterPro" id="IPR005656">
    <property type="entry name" value="MmgE_PrpD"/>
</dbReference>
<dbReference type="Gene3D" id="1.10.4100.10">
    <property type="entry name" value="2-methylcitrate dehydratase PrpD"/>
    <property type="match status" value="1"/>
</dbReference>
<evidence type="ECO:0000256" key="1">
    <source>
        <dbReference type="ARBA" id="ARBA00006174"/>
    </source>
</evidence>
<dbReference type="PRINTS" id="PR00081">
    <property type="entry name" value="GDHRDH"/>
</dbReference>
<dbReference type="CDD" id="cd05374">
    <property type="entry name" value="17beta-HSD-like_SDR_c"/>
    <property type="match status" value="1"/>
</dbReference>
<dbReference type="InterPro" id="IPR036291">
    <property type="entry name" value="NAD(P)-bd_dom_sf"/>
</dbReference>
<evidence type="ECO:0000259" key="4">
    <source>
        <dbReference type="Pfam" id="PF03972"/>
    </source>
</evidence>
<dbReference type="NCBIfam" id="TIGR02330">
    <property type="entry name" value="prpD"/>
    <property type="match status" value="1"/>
</dbReference>
<dbReference type="AlphaFoldDB" id="A0A162W5W9"/>
<comment type="similarity">
    <text evidence="1">Belongs to the PrpD family.</text>
</comment>
<dbReference type="Gene3D" id="3.30.1330.120">
    <property type="entry name" value="2-methylcitrate dehydratase PrpD"/>
    <property type="match status" value="1"/>
</dbReference>
<dbReference type="PRINTS" id="PR00080">
    <property type="entry name" value="SDRFAMILY"/>
</dbReference>
<dbReference type="NCBIfam" id="NF006943">
    <property type="entry name" value="PRK09425.1"/>
    <property type="match status" value="1"/>
</dbReference>
<dbReference type="GO" id="GO:0019679">
    <property type="term" value="P:propionate metabolic process, methylcitrate cycle"/>
    <property type="evidence" value="ECO:0007669"/>
    <property type="project" value="InterPro"/>
</dbReference>
<name>A0A162W5W9_DIDRA</name>
<evidence type="ECO:0000313" key="6">
    <source>
        <dbReference type="EMBL" id="KZM18819.1"/>
    </source>
</evidence>
<dbReference type="PANTHER" id="PTHR16943:SF16">
    <property type="entry name" value="2-METHYLCITRATE DEHYDRATASE-RELATED"/>
    <property type="match status" value="1"/>
</dbReference>
<dbReference type="Gene3D" id="3.40.50.720">
    <property type="entry name" value="NAD(P)-binding Rossmann-like Domain"/>
    <property type="match status" value="1"/>
</dbReference>
<protein>
    <submittedName>
        <fullName evidence="6">2 iron, 2 sulfur cluster binding</fullName>
    </submittedName>
</protein>
<keyword evidence="2" id="KW-0521">NADP</keyword>
<dbReference type="EMBL" id="JYNV01000322">
    <property type="protein sequence ID" value="KZM18819.1"/>
    <property type="molecule type" value="Genomic_DNA"/>
</dbReference>
<dbReference type="PROSITE" id="PS00061">
    <property type="entry name" value="ADH_SHORT"/>
    <property type="match status" value="1"/>
</dbReference>
<dbReference type="PANTHER" id="PTHR16943">
    <property type="entry name" value="2-METHYLCITRATE DEHYDRATASE-RELATED"/>
    <property type="match status" value="1"/>
</dbReference>
<gene>
    <name evidence="6" type="ORF">ST47_g10123</name>
</gene>
<dbReference type="InterPro" id="IPR036148">
    <property type="entry name" value="MmgE/PrpD_sf"/>
</dbReference>
<keyword evidence="3" id="KW-0456">Lyase</keyword>
<dbReference type="InterPro" id="IPR042188">
    <property type="entry name" value="MmgE/PrpD_sf_2"/>
</dbReference>
<dbReference type="InterPro" id="IPR012705">
    <property type="entry name" value="2Me_IsoCit_deHydtase_PrpD"/>
</dbReference>
<comment type="caution">
    <text evidence="6">The sequence shown here is derived from an EMBL/GenBank/DDBJ whole genome shotgun (WGS) entry which is preliminary data.</text>
</comment>
<keyword evidence="7" id="KW-1185">Reference proteome</keyword>
<dbReference type="InterPro" id="IPR045336">
    <property type="entry name" value="MmgE_PrpD_N"/>
</dbReference>
<dbReference type="Pfam" id="PF00106">
    <property type="entry name" value="adh_short"/>
    <property type="match status" value="1"/>
</dbReference>
<evidence type="ECO:0000313" key="7">
    <source>
        <dbReference type="Proteomes" id="UP000076837"/>
    </source>
</evidence>
<evidence type="ECO:0000256" key="3">
    <source>
        <dbReference type="ARBA" id="ARBA00023239"/>
    </source>
</evidence>
<dbReference type="SUPFAM" id="SSF103378">
    <property type="entry name" value="2-methylcitrate dehydratase PrpD"/>
    <property type="match status" value="1"/>
</dbReference>
<accession>A0A162W5W9</accession>
<dbReference type="GO" id="GO:0051537">
    <property type="term" value="F:2 iron, 2 sulfur cluster binding"/>
    <property type="evidence" value="ECO:0007669"/>
    <property type="project" value="InterPro"/>
</dbReference>
<dbReference type="InterPro" id="IPR002347">
    <property type="entry name" value="SDR_fam"/>
</dbReference>
<sequence length="833" mass="93023">MAQQERQKSALITGCTPGGIGHFLALEFAEKGFQVLGTVRDPSKYTSPHQNITFLSLELTSIDSIRELRKRVTEITNGKLDILYNNAGRNYVVPALDYDTDELHELFEANVFAVMHMCREFTPLLIEAKGTIVQTGSVAGILPYVWGAPYNASKAALHSYTNTLRVELAPLGVRVVNVITGGVKSNIARTHRELPPGSYMQPLAPEYERRLTHSQQLGMDTKQYASSCVNQVLRGDGWFGRQREIWEGKMSWIVWFGWKWMPTKIFDWYFTYVFKLGKLRGSVGPNKKTVRNLCSTASRTLRQRSSVISRAVRPIALRAAPTTSIAPRAAAASSFSTMASLKSAAPPVSGKREYDPEIKDIANYVHNVSIDSELAYDTARWVFVDTLGCGLEGLQFEQCRKILGPTVEGTVVPNGTKVPGTNYQLDPINGAFNIGAMIRWLDFNDCWLAAEWGHPSDNLGAILATADWINRTNKNGGNLGNGKIFKVRDVLEAMIRAHEIQGCMALENSFNKVGLDHVILVKLASTAVVSKMMGLTEGQTRDAVSQAFVDGQSMRTYRHSPNTMSRKSWAAGDACQTAVNLVLKVLKGEQGLPTVLSAPTWGFYDVNFGGKPFQFQRPYGSYVMENVLFKVSYPAEFHSQTAVEAAQRLNKKLKAMGKSAEDIEHVVNRTHEACIRIIDKQFKPMENFADRDHCVQYMVSTMFVFNRLEATDYPDDSEAAQSALVESLRQKISCVEDPQFTKDYHDPEKRTISNALTVTLKDGTVLEEEVVEAPLGHRLRREEAKPEILAKYKRHLGPHYPAEHVDKLVSLAQDAKTIDNMDVDEYVDLYVKN</sequence>
<dbReference type="Proteomes" id="UP000076837">
    <property type="component" value="Unassembled WGS sequence"/>
</dbReference>
<evidence type="ECO:0000256" key="2">
    <source>
        <dbReference type="ARBA" id="ARBA00022857"/>
    </source>
</evidence>
<dbReference type="Pfam" id="PF19305">
    <property type="entry name" value="MmgE_PrpD_C"/>
    <property type="match status" value="1"/>
</dbReference>
<dbReference type="GO" id="GO:0047547">
    <property type="term" value="F:2-methylcitrate dehydratase activity"/>
    <property type="evidence" value="ECO:0007669"/>
    <property type="project" value="InterPro"/>
</dbReference>
<organism evidence="6 7">
    <name type="scientific">Didymella rabiei</name>
    <name type="common">Chickpea ascochyta blight fungus</name>
    <name type="synonym">Mycosphaerella rabiei</name>
    <dbReference type="NCBI Taxonomy" id="5454"/>
    <lineage>
        <taxon>Eukaryota</taxon>
        <taxon>Fungi</taxon>
        <taxon>Dikarya</taxon>
        <taxon>Ascomycota</taxon>
        <taxon>Pezizomycotina</taxon>
        <taxon>Dothideomycetes</taxon>
        <taxon>Pleosporomycetidae</taxon>
        <taxon>Pleosporales</taxon>
        <taxon>Pleosporineae</taxon>
        <taxon>Didymellaceae</taxon>
        <taxon>Ascochyta</taxon>
    </lineage>
</organism>
<feature type="domain" description="MmgE/PrpD C-terminal" evidence="5">
    <location>
        <begin position="633"/>
        <end position="809"/>
    </location>
</feature>
<dbReference type="InterPro" id="IPR045337">
    <property type="entry name" value="MmgE_PrpD_C"/>
</dbReference>
<feature type="domain" description="MmgE/PrpD N-terminal" evidence="4">
    <location>
        <begin position="360"/>
        <end position="616"/>
    </location>
</feature>
<evidence type="ECO:0000259" key="5">
    <source>
        <dbReference type="Pfam" id="PF19305"/>
    </source>
</evidence>
<dbReference type="InterPro" id="IPR042183">
    <property type="entry name" value="MmgE/PrpD_sf_1"/>
</dbReference>
<dbReference type="InterPro" id="IPR020904">
    <property type="entry name" value="Sc_DH/Rdtase_CS"/>
</dbReference>
<dbReference type="STRING" id="5454.A0A162W5W9"/>
<dbReference type="GO" id="GO:0005739">
    <property type="term" value="C:mitochondrion"/>
    <property type="evidence" value="ECO:0007669"/>
    <property type="project" value="TreeGrafter"/>
</dbReference>